<sequence length="86" mass="10185">MTQKASKKIINVKISKKNLRKNAEKFLVLNVQELKKDTVERCIVLNSTLKDHQFTVNKIRQRNDQCRHEIHSIDHHKINLSEIKVK</sequence>
<keyword evidence="2" id="KW-1185">Reference proteome</keyword>
<comment type="caution">
    <text evidence="1">The sequence shown here is derived from an EMBL/GenBank/DDBJ whole genome shotgun (WGS) entry which is preliminary data.</text>
</comment>
<dbReference type="Proteomes" id="UP000187283">
    <property type="component" value="Unassembled WGS sequence"/>
</dbReference>
<protein>
    <submittedName>
        <fullName evidence="1">Uncharacterized protein</fullName>
    </submittedName>
</protein>
<dbReference type="EMBL" id="LSSN01003883">
    <property type="protein sequence ID" value="OMJ12626.1"/>
    <property type="molecule type" value="Genomic_DNA"/>
</dbReference>
<gene>
    <name evidence="1" type="ORF">AYI70_g8994</name>
</gene>
<evidence type="ECO:0000313" key="1">
    <source>
        <dbReference type="EMBL" id="OMJ12626.1"/>
    </source>
</evidence>
<name>A0A1R1XDE4_9FUNG</name>
<accession>A0A1R1XDE4</accession>
<dbReference type="AlphaFoldDB" id="A0A1R1XDE4"/>
<evidence type="ECO:0000313" key="2">
    <source>
        <dbReference type="Proteomes" id="UP000187283"/>
    </source>
</evidence>
<reference evidence="1 2" key="1">
    <citation type="submission" date="2017-01" db="EMBL/GenBank/DDBJ databases">
        <authorList>
            <person name="Mah S.A."/>
            <person name="Swanson W.J."/>
            <person name="Moy G.W."/>
            <person name="Vacquier V.D."/>
        </authorList>
    </citation>
    <scope>NUCLEOTIDE SEQUENCE [LARGE SCALE GENOMIC DNA]</scope>
    <source>
        <strain evidence="1 2">GSMNP</strain>
    </source>
</reference>
<organism evidence="1 2">
    <name type="scientific">Smittium culicis</name>
    <dbReference type="NCBI Taxonomy" id="133412"/>
    <lineage>
        <taxon>Eukaryota</taxon>
        <taxon>Fungi</taxon>
        <taxon>Fungi incertae sedis</taxon>
        <taxon>Zoopagomycota</taxon>
        <taxon>Kickxellomycotina</taxon>
        <taxon>Harpellomycetes</taxon>
        <taxon>Harpellales</taxon>
        <taxon>Legeriomycetaceae</taxon>
        <taxon>Smittium</taxon>
    </lineage>
</organism>
<proteinExistence type="predicted"/>